<dbReference type="EMBL" id="LJDB01000035">
    <property type="protein sequence ID" value="ONI41513.1"/>
    <property type="molecule type" value="Genomic_DNA"/>
</dbReference>
<organism evidence="1 2">
    <name type="scientific">Candidatus Epulonipiscium fishelsonii</name>
    <dbReference type="NCBI Taxonomy" id="77094"/>
    <lineage>
        <taxon>Bacteria</taxon>
        <taxon>Bacillati</taxon>
        <taxon>Bacillota</taxon>
        <taxon>Clostridia</taxon>
        <taxon>Lachnospirales</taxon>
        <taxon>Lachnospiraceae</taxon>
        <taxon>Candidatus Epulonipiscium</taxon>
    </lineage>
</organism>
<dbReference type="Proteomes" id="UP000188605">
    <property type="component" value="Unassembled WGS sequence"/>
</dbReference>
<evidence type="ECO:0000313" key="1">
    <source>
        <dbReference type="EMBL" id="ONI41513.1"/>
    </source>
</evidence>
<proteinExistence type="predicted"/>
<protein>
    <submittedName>
        <fullName evidence="1">Uncharacterized protein</fullName>
    </submittedName>
</protein>
<reference evidence="1" key="1">
    <citation type="submission" date="2016-08" db="EMBL/GenBank/DDBJ databases">
        <authorList>
            <person name="Ngugi D.K."/>
            <person name="Miyake S."/>
            <person name="Stingl U."/>
        </authorList>
    </citation>
    <scope>NUCLEOTIDE SEQUENCE</scope>
    <source>
        <strain evidence="1">SCG-B11WGA-EpuloA1</strain>
    </source>
</reference>
<accession>A0ACC8XES3</accession>
<name>A0ACC8XES3_9FIRM</name>
<gene>
    <name evidence="1" type="ORF">AN396_03455</name>
</gene>
<comment type="caution">
    <text evidence="1">The sequence shown here is derived from an EMBL/GenBank/DDBJ whole genome shotgun (WGS) entry which is preliminary data.</text>
</comment>
<evidence type="ECO:0000313" key="2">
    <source>
        <dbReference type="Proteomes" id="UP000188605"/>
    </source>
</evidence>
<keyword evidence="2" id="KW-1185">Reference proteome</keyword>
<sequence>MQYLEEIEKYIGVIQKYDDVPNYFLNILRDIKKENSEKTPMKVGIIGDEFYGLYVRSYGLTPVFLKGGSYITGENASHIFPQISDPIAKSAVGLLLDSELNLAEELGAIIISASNDSFKKAMVYLKDLNLNIIQVEPPSYMFEKMPFKFISTQLQLLNSISKLTNTVFNIEVLKTEIKCYQDAYALMTSSKWQSLPIFLQSFFLQTLHMDEDKDFWLIEMEKYLSLKTETSNNNSDKFSLRLAGSEIHIPNSKFHEILFEVGITHYKDTCVGLVDFSKVKLNTNAFNLIKNCFAAYYNHLFTTKNINLTGQFNFLEDTQGIIFYLLKGQTTDSYTAERMEEFALKADIPFLCIETDYTDTDKEQIRIRVEAFYEMISGNLSKKPKLKVG</sequence>